<dbReference type="Gene3D" id="2.40.320.10">
    <property type="entry name" value="Hypothetical Protein Pfu-838710-001"/>
    <property type="match status" value="1"/>
</dbReference>
<gene>
    <name evidence="2" type="primary">cyaB</name>
    <name evidence="2" type="ORF">GCM10009864_63240</name>
</gene>
<dbReference type="CDD" id="cd07890">
    <property type="entry name" value="CYTH-like_AC_IV-like"/>
    <property type="match status" value="1"/>
</dbReference>
<feature type="domain" description="CYTH" evidence="1">
    <location>
        <begin position="1"/>
        <end position="182"/>
    </location>
</feature>
<dbReference type="InterPro" id="IPR023577">
    <property type="entry name" value="CYTH_domain"/>
</dbReference>
<dbReference type="PANTHER" id="PTHR21028:SF2">
    <property type="entry name" value="CYTH DOMAIN-CONTAINING PROTEIN"/>
    <property type="match status" value="1"/>
</dbReference>
<evidence type="ECO:0000313" key="3">
    <source>
        <dbReference type="Proteomes" id="UP001500994"/>
    </source>
</evidence>
<evidence type="ECO:0000259" key="1">
    <source>
        <dbReference type="PROSITE" id="PS51707"/>
    </source>
</evidence>
<keyword evidence="3" id="KW-1185">Reference proteome</keyword>
<dbReference type="InterPro" id="IPR033469">
    <property type="entry name" value="CYTH-like_dom_sf"/>
</dbReference>
<organism evidence="2 3">
    <name type="scientific">Streptomyces lunalinharesii</name>
    <dbReference type="NCBI Taxonomy" id="333384"/>
    <lineage>
        <taxon>Bacteria</taxon>
        <taxon>Bacillati</taxon>
        <taxon>Actinomycetota</taxon>
        <taxon>Actinomycetes</taxon>
        <taxon>Kitasatosporales</taxon>
        <taxon>Streptomycetaceae</taxon>
        <taxon>Streptomyces</taxon>
    </lineage>
</organism>
<dbReference type="Pfam" id="PF01928">
    <property type="entry name" value="CYTH"/>
    <property type="match status" value="1"/>
</dbReference>
<dbReference type="EMBL" id="BAAARK010000028">
    <property type="protein sequence ID" value="GAA2681921.1"/>
    <property type="molecule type" value="Genomic_DNA"/>
</dbReference>
<dbReference type="PANTHER" id="PTHR21028">
    <property type="entry name" value="SI:CH211-156B7.4"/>
    <property type="match status" value="1"/>
</dbReference>
<dbReference type="RefSeq" id="WP_344582306.1">
    <property type="nucleotide sequence ID" value="NZ_BAAARK010000028.1"/>
</dbReference>
<name>A0ABP6F448_9ACTN</name>
<dbReference type="SMART" id="SM01118">
    <property type="entry name" value="CYTH"/>
    <property type="match status" value="1"/>
</dbReference>
<evidence type="ECO:0000313" key="2">
    <source>
        <dbReference type="EMBL" id="GAA2681921.1"/>
    </source>
</evidence>
<reference evidence="3" key="1">
    <citation type="journal article" date="2019" name="Int. J. Syst. Evol. Microbiol.">
        <title>The Global Catalogue of Microorganisms (GCM) 10K type strain sequencing project: providing services to taxonomists for standard genome sequencing and annotation.</title>
        <authorList>
            <consortium name="The Broad Institute Genomics Platform"/>
            <consortium name="The Broad Institute Genome Sequencing Center for Infectious Disease"/>
            <person name="Wu L."/>
            <person name="Ma J."/>
        </authorList>
    </citation>
    <scope>NUCLEOTIDE SEQUENCE [LARGE SCALE GENOMIC DNA]</scope>
    <source>
        <strain evidence="3">JCM 16374</strain>
    </source>
</reference>
<dbReference type="PROSITE" id="PS51707">
    <property type="entry name" value="CYTH"/>
    <property type="match status" value="1"/>
</dbReference>
<accession>A0ABP6F448</accession>
<dbReference type="SUPFAM" id="SSF55154">
    <property type="entry name" value="CYTH-like phosphatases"/>
    <property type="match status" value="1"/>
</dbReference>
<dbReference type="InterPro" id="IPR008173">
    <property type="entry name" value="Adenylyl_cyclase_CyaB"/>
</dbReference>
<protein>
    <submittedName>
        <fullName evidence="2">Class IV adenylate cyclase</fullName>
    </submittedName>
</protein>
<sequence length="193" mass="21264">MIEAELKARVQNPEYVMGKLDLKAEGRAELYQDTYYDDATGSLGANDQELRLRTIHGADSSRSVLTYKEARVDARSGSKPEYETRVDSPDAVHALLRGLGYVPAIAFQKRCRNYEFRTRGRSLLATLVHVPEVQGTFLEVETLVSEERELAAALKDIRAVMGELGLVDADFTADLYTDAVAARRTAEAGAPPA</sequence>
<proteinExistence type="predicted"/>
<comment type="caution">
    <text evidence="2">The sequence shown here is derived from an EMBL/GenBank/DDBJ whole genome shotgun (WGS) entry which is preliminary data.</text>
</comment>
<dbReference type="NCBIfam" id="TIGR00318">
    <property type="entry name" value="cyaB"/>
    <property type="match status" value="1"/>
</dbReference>
<dbReference type="Proteomes" id="UP001500994">
    <property type="component" value="Unassembled WGS sequence"/>
</dbReference>